<feature type="transmembrane region" description="Helical" evidence="8">
    <location>
        <begin position="180"/>
        <end position="203"/>
    </location>
</feature>
<proteinExistence type="inferred from homology"/>
<feature type="transmembrane region" description="Helical" evidence="8">
    <location>
        <begin position="44"/>
        <end position="65"/>
    </location>
</feature>
<dbReference type="InterPro" id="IPR023271">
    <property type="entry name" value="Aquaporin-like"/>
</dbReference>
<comment type="similarity">
    <text evidence="2 6">Belongs to the MIP/aquaporin (TC 1.A.8) family.</text>
</comment>
<sequence length="364" mass="38266">MASTTLPFHRGPPPPAPHPAISTKATKPLGTSLRDRHLAFLSPALYNFLIAILSEFLGTTFYLFFALSCSRIAHTPALPGVPAADVAIAVLNPTAPMIYTALGFGFSLLVWGWVFFKVTGALFSPAVAVGMVVLGTLGKGRAVGVIFVQFAGGLAAAGLVSCLFPGRLRGETMLGAGTSVVRGFFIEMLLTSAFVFAVFVLAADKHKGTFLVPIGIGLSLFLTQLVGLPFTGAGLNPARSFATAVLNRHFPTYHWIYWLAPILGGILAAGFYRLTKFLELETAIGMRGESALGHRRGVSNATAGGAMMGQAHRGHVLQPVQEHGDLEKGTEGGVGSVGVHDANASDSDTTNDLRSPRASGQRDH</sequence>
<feature type="compositionally biased region" description="Polar residues" evidence="7">
    <location>
        <begin position="344"/>
        <end position="353"/>
    </location>
</feature>
<dbReference type="PRINTS" id="PR00783">
    <property type="entry name" value="MINTRINSICP"/>
</dbReference>
<evidence type="ECO:0000256" key="6">
    <source>
        <dbReference type="RuleBase" id="RU000477"/>
    </source>
</evidence>
<dbReference type="InterPro" id="IPR000425">
    <property type="entry name" value="MIP"/>
</dbReference>
<comment type="caution">
    <text evidence="9">The sequence shown here is derived from an EMBL/GenBank/DDBJ whole genome shotgun (WGS) entry which is preliminary data.</text>
</comment>
<evidence type="ECO:0000256" key="2">
    <source>
        <dbReference type="ARBA" id="ARBA00006175"/>
    </source>
</evidence>
<dbReference type="GO" id="GO:0015250">
    <property type="term" value="F:water channel activity"/>
    <property type="evidence" value="ECO:0007669"/>
    <property type="project" value="TreeGrafter"/>
</dbReference>
<dbReference type="Pfam" id="PF00230">
    <property type="entry name" value="MIP"/>
    <property type="match status" value="1"/>
</dbReference>
<protein>
    <recommendedName>
        <fullName evidence="11">Aquaporin</fullName>
    </recommendedName>
</protein>
<dbReference type="PANTHER" id="PTHR19139">
    <property type="entry name" value="AQUAPORIN TRANSPORTER"/>
    <property type="match status" value="1"/>
</dbReference>
<feature type="transmembrane region" description="Helical" evidence="8">
    <location>
        <begin position="122"/>
        <end position="138"/>
    </location>
</feature>
<evidence type="ECO:0000256" key="4">
    <source>
        <dbReference type="ARBA" id="ARBA00022989"/>
    </source>
</evidence>
<organism evidence="9 10">
    <name type="scientific">Cryoendolithus antarcticus</name>
    <dbReference type="NCBI Taxonomy" id="1507870"/>
    <lineage>
        <taxon>Eukaryota</taxon>
        <taxon>Fungi</taxon>
        <taxon>Dikarya</taxon>
        <taxon>Ascomycota</taxon>
        <taxon>Pezizomycotina</taxon>
        <taxon>Dothideomycetes</taxon>
        <taxon>Dothideomycetidae</taxon>
        <taxon>Cladosporiales</taxon>
        <taxon>Cladosporiaceae</taxon>
        <taxon>Cryoendolithus</taxon>
    </lineage>
</organism>
<keyword evidence="3 6" id="KW-0812">Transmembrane</keyword>
<dbReference type="Proteomes" id="UP000192596">
    <property type="component" value="Unassembled WGS sequence"/>
</dbReference>
<evidence type="ECO:0000313" key="10">
    <source>
        <dbReference type="Proteomes" id="UP000192596"/>
    </source>
</evidence>
<keyword evidence="10" id="KW-1185">Reference proteome</keyword>
<dbReference type="InterPro" id="IPR034294">
    <property type="entry name" value="Aquaporin_transptr"/>
</dbReference>
<dbReference type="InParanoid" id="A0A1V8T405"/>
<comment type="subcellular location">
    <subcellularLocation>
        <location evidence="1">Membrane</location>
        <topology evidence="1">Multi-pass membrane protein</topology>
    </subcellularLocation>
</comment>
<gene>
    <name evidence="9" type="ORF">B0A48_08724</name>
</gene>
<evidence type="ECO:0000256" key="7">
    <source>
        <dbReference type="SAM" id="MobiDB-lite"/>
    </source>
</evidence>
<dbReference type="AlphaFoldDB" id="A0A1V8T405"/>
<dbReference type="EMBL" id="NAJO01000017">
    <property type="protein sequence ID" value="OQO06136.1"/>
    <property type="molecule type" value="Genomic_DNA"/>
</dbReference>
<keyword evidence="4 8" id="KW-1133">Transmembrane helix</keyword>
<evidence type="ECO:0000256" key="1">
    <source>
        <dbReference type="ARBA" id="ARBA00004141"/>
    </source>
</evidence>
<feature type="region of interest" description="Disordered" evidence="7">
    <location>
        <begin position="325"/>
        <end position="364"/>
    </location>
</feature>
<dbReference type="OrthoDB" id="3222at2759"/>
<reference evidence="10" key="1">
    <citation type="submission" date="2017-03" db="EMBL/GenBank/DDBJ databases">
        <title>Genomes of endolithic fungi from Antarctica.</title>
        <authorList>
            <person name="Coleine C."/>
            <person name="Masonjones S."/>
            <person name="Stajich J.E."/>
        </authorList>
    </citation>
    <scope>NUCLEOTIDE SEQUENCE [LARGE SCALE GENOMIC DNA]</scope>
    <source>
        <strain evidence="10">CCFEE 5527</strain>
    </source>
</reference>
<dbReference type="SUPFAM" id="SSF81338">
    <property type="entry name" value="Aquaporin-like"/>
    <property type="match status" value="1"/>
</dbReference>
<dbReference type="FunCoup" id="A0A1V8T405">
    <property type="interactions" value="422"/>
</dbReference>
<dbReference type="STRING" id="1507870.A0A1V8T405"/>
<dbReference type="Gene3D" id="1.20.1080.10">
    <property type="entry name" value="Glycerol uptake facilitator protein"/>
    <property type="match status" value="1"/>
</dbReference>
<evidence type="ECO:0000256" key="3">
    <source>
        <dbReference type="ARBA" id="ARBA00022692"/>
    </source>
</evidence>
<dbReference type="PANTHER" id="PTHR19139:SF199">
    <property type="entry name" value="MIP17260P"/>
    <property type="match status" value="1"/>
</dbReference>
<dbReference type="GO" id="GO:0005886">
    <property type="term" value="C:plasma membrane"/>
    <property type="evidence" value="ECO:0007669"/>
    <property type="project" value="TreeGrafter"/>
</dbReference>
<evidence type="ECO:0000313" key="9">
    <source>
        <dbReference type="EMBL" id="OQO06136.1"/>
    </source>
</evidence>
<accession>A0A1V8T405</accession>
<feature type="transmembrane region" description="Helical" evidence="8">
    <location>
        <begin position="145"/>
        <end position="168"/>
    </location>
</feature>
<feature type="transmembrane region" description="Helical" evidence="8">
    <location>
        <begin position="210"/>
        <end position="235"/>
    </location>
</feature>
<evidence type="ECO:0000256" key="8">
    <source>
        <dbReference type="SAM" id="Phobius"/>
    </source>
</evidence>
<name>A0A1V8T405_9PEZI</name>
<keyword evidence="6" id="KW-0813">Transport</keyword>
<feature type="region of interest" description="Disordered" evidence="7">
    <location>
        <begin position="1"/>
        <end position="21"/>
    </location>
</feature>
<keyword evidence="5 8" id="KW-0472">Membrane</keyword>
<feature type="transmembrane region" description="Helical" evidence="8">
    <location>
        <begin position="255"/>
        <end position="274"/>
    </location>
</feature>
<evidence type="ECO:0008006" key="11">
    <source>
        <dbReference type="Google" id="ProtNLM"/>
    </source>
</evidence>
<feature type="transmembrane region" description="Helical" evidence="8">
    <location>
        <begin position="97"/>
        <end position="116"/>
    </location>
</feature>
<evidence type="ECO:0000256" key="5">
    <source>
        <dbReference type="ARBA" id="ARBA00023136"/>
    </source>
</evidence>